<reference evidence="2 3" key="1">
    <citation type="submission" date="2023-12" db="EMBL/GenBank/DDBJ databases">
        <title>Denitrificimonas halotolerans sp. nov.,a novel species isolated from landfill leachate.</title>
        <authorList>
            <person name="Wang S."/>
        </authorList>
    </citation>
    <scope>NUCLEOTIDE SEQUENCE [LARGE SCALE GENOMIC DNA]</scope>
    <source>
        <strain evidence="2 3">JX-1</strain>
    </source>
</reference>
<name>A0ABU5GN81_9GAMM</name>
<evidence type="ECO:0000313" key="3">
    <source>
        <dbReference type="Proteomes" id="UP001294570"/>
    </source>
</evidence>
<dbReference type="RefSeq" id="WP_321552534.1">
    <property type="nucleotide sequence ID" value="NZ_JAXIVU010000002.1"/>
</dbReference>
<dbReference type="InterPro" id="IPR018729">
    <property type="entry name" value="DUF2269_transmembrane"/>
</dbReference>
<dbReference type="EMBL" id="JAXIVU010000002">
    <property type="protein sequence ID" value="MDY7218433.1"/>
    <property type="molecule type" value="Genomic_DNA"/>
</dbReference>
<dbReference type="Proteomes" id="UP001294570">
    <property type="component" value="Unassembled WGS sequence"/>
</dbReference>
<feature type="transmembrane region" description="Helical" evidence="1">
    <location>
        <begin position="12"/>
        <end position="30"/>
    </location>
</feature>
<evidence type="ECO:0000256" key="1">
    <source>
        <dbReference type="SAM" id="Phobius"/>
    </source>
</evidence>
<keyword evidence="1" id="KW-1133">Transmembrane helix</keyword>
<comment type="caution">
    <text evidence="2">The sequence shown here is derived from an EMBL/GenBank/DDBJ whole genome shotgun (WGS) entry which is preliminary data.</text>
</comment>
<protein>
    <submittedName>
        <fullName evidence="2">DUF2269 family protein</fullName>
    </submittedName>
</protein>
<evidence type="ECO:0000313" key="2">
    <source>
        <dbReference type="EMBL" id="MDY7218433.1"/>
    </source>
</evidence>
<proteinExistence type="predicted"/>
<keyword evidence="1" id="KW-0812">Transmembrane</keyword>
<organism evidence="2 3">
    <name type="scientific">Denitrificimonas halotolerans</name>
    <dbReference type="NCBI Taxonomy" id="3098930"/>
    <lineage>
        <taxon>Bacteria</taxon>
        <taxon>Pseudomonadati</taxon>
        <taxon>Pseudomonadota</taxon>
        <taxon>Gammaproteobacteria</taxon>
        <taxon>Pseudomonadales</taxon>
        <taxon>Pseudomonadaceae</taxon>
        <taxon>Denitrificimonas</taxon>
    </lineage>
</organism>
<feature type="transmembrane region" description="Helical" evidence="1">
    <location>
        <begin position="122"/>
        <end position="144"/>
    </location>
</feature>
<feature type="transmembrane region" description="Helical" evidence="1">
    <location>
        <begin position="81"/>
        <end position="101"/>
    </location>
</feature>
<sequence>MEHYLALRIGHSVPAVLLMLGLLAHIVIVWRAKGKKPEILQEKLYRTRVISLPVFTLLAVSVPITGWWMTHLSGLPLSQKWLMLSIALLPLIFIFGAFLYSNLSRWQLQLINKEPTRGRDQIFAVIWAVLILIVLLAISALMGAKPGFN</sequence>
<gene>
    <name evidence="2" type="ORF">TOI97_02390</name>
</gene>
<keyword evidence="1" id="KW-0472">Membrane</keyword>
<keyword evidence="3" id="KW-1185">Reference proteome</keyword>
<accession>A0ABU5GN81</accession>
<dbReference type="Pfam" id="PF10027">
    <property type="entry name" value="DUF2269"/>
    <property type="match status" value="1"/>
</dbReference>
<feature type="transmembrane region" description="Helical" evidence="1">
    <location>
        <begin position="50"/>
        <end position="69"/>
    </location>
</feature>